<name>A0A6J5XS33_PRUAR</name>
<keyword evidence="6" id="KW-1185">Reference proteome</keyword>
<dbReference type="Proteomes" id="UP000507222">
    <property type="component" value="Unassembled WGS sequence"/>
</dbReference>
<organism evidence="4 6">
    <name type="scientific">Prunus armeniaca</name>
    <name type="common">Apricot</name>
    <name type="synonym">Armeniaca vulgaris</name>
    <dbReference type="NCBI Taxonomy" id="36596"/>
    <lineage>
        <taxon>Eukaryota</taxon>
        <taxon>Viridiplantae</taxon>
        <taxon>Streptophyta</taxon>
        <taxon>Embryophyta</taxon>
        <taxon>Tracheophyta</taxon>
        <taxon>Spermatophyta</taxon>
        <taxon>Magnoliopsida</taxon>
        <taxon>eudicotyledons</taxon>
        <taxon>Gunneridae</taxon>
        <taxon>Pentapetalae</taxon>
        <taxon>rosids</taxon>
        <taxon>fabids</taxon>
        <taxon>Rosales</taxon>
        <taxon>Rosaceae</taxon>
        <taxon>Amygdaloideae</taxon>
        <taxon>Amygdaleae</taxon>
        <taxon>Prunus</taxon>
    </lineage>
</organism>
<reference evidence="4 5" key="2">
    <citation type="submission" date="2020-05" db="EMBL/GenBank/DDBJ databases">
        <authorList>
            <person name="Campoy J."/>
            <person name="Schneeberger K."/>
            <person name="Spophaly S."/>
        </authorList>
    </citation>
    <scope>NUCLEOTIDE SEQUENCE [LARGE SCALE GENOMIC DNA]</scope>
    <source>
        <strain evidence="4">PruArmRojPasFocal</strain>
    </source>
</reference>
<evidence type="ECO:0000313" key="3">
    <source>
        <dbReference type="EMBL" id="CAB4283610.1"/>
    </source>
</evidence>
<dbReference type="EMBL" id="CAEKDK010000006">
    <property type="protein sequence ID" value="CAB4283610.1"/>
    <property type="molecule type" value="Genomic_DNA"/>
</dbReference>
<dbReference type="InterPro" id="IPR039852">
    <property type="entry name" value="CAND1/CAND2"/>
</dbReference>
<protein>
    <submittedName>
        <fullName evidence="4">Uncharacterized protein</fullName>
    </submittedName>
</protein>
<sequence>MTALTLELCCTLMADSFDTLPDSLLSSAKPSPHSGGVAKQALYSIAQCTAVLCLAAGDQQCSSIVKALTEILKDDSSTNSVLHEILVGVGSSFSTGLIGGSFPHGEDCSLEFKNMNDISKSPILSDKLSFSVADYTEVENEVKNSKLHEHIFIVGIPGSSHCDVFAFATNHHLVT</sequence>
<dbReference type="Proteomes" id="UP000507245">
    <property type="component" value="Unassembled WGS sequence"/>
</dbReference>
<dbReference type="OrthoDB" id="6260732at2759"/>
<dbReference type="EMBL" id="CAEKKB010000006">
    <property type="protein sequence ID" value="CAB4313968.1"/>
    <property type="molecule type" value="Genomic_DNA"/>
</dbReference>
<accession>A0A6J5XS33</accession>
<gene>
    <name evidence="3" type="ORF">CURHAP_LOCUS38445</name>
    <name evidence="4" type="ORF">ORAREDHAP_LOCUS37793</name>
</gene>
<dbReference type="GO" id="GO:0010265">
    <property type="term" value="P:SCF complex assembly"/>
    <property type="evidence" value="ECO:0007669"/>
    <property type="project" value="InterPro"/>
</dbReference>
<evidence type="ECO:0000313" key="5">
    <source>
        <dbReference type="Proteomes" id="UP000507222"/>
    </source>
</evidence>
<keyword evidence="1" id="KW-0677">Repeat</keyword>
<dbReference type="AlphaFoldDB" id="A0A6J5XS33"/>
<evidence type="ECO:0000313" key="6">
    <source>
        <dbReference type="Proteomes" id="UP000507245"/>
    </source>
</evidence>
<evidence type="ECO:0000256" key="1">
    <source>
        <dbReference type="ARBA" id="ARBA00022737"/>
    </source>
</evidence>
<keyword evidence="2" id="KW-0833">Ubl conjugation pathway</keyword>
<dbReference type="InterPro" id="IPR011989">
    <property type="entry name" value="ARM-like"/>
</dbReference>
<evidence type="ECO:0000256" key="2">
    <source>
        <dbReference type="ARBA" id="ARBA00022786"/>
    </source>
</evidence>
<dbReference type="PANTHER" id="PTHR12696">
    <property type="entry name" value="TIP120"/>
    <property type="match status" value="1"/>
</dbReference>
<proteinExistence type="predicted"/>
<dbReference type="Gene3D" id="1.25.10.10">
    <property type="entry name" value="Leucine-rich Repeat Variant"/>
    <property type="match status" value="1"/>
</dbReference>
<evidence type="ECO:0000313" key="4">
    <source>
        <dbReference type="EMBL" id="CAB4313968.1"/>
    </source>
</evidence>
<reference evidence="6" key="1">
    <citation type="journal article" date="2020" name="Genome Biol.">
        <title>Gamete binning: chromosome-level and haplotype-resolved genome assembly enabled by high-throughput single-cell sequencing of gamete genomes.</title>
        <authorList>
            <person name="Campoy J.A."/>
            <person name="Sun H."/>
            <person name="Goel M."/>
            <person name="Jiao W.-B."/>
            <person name="Folz-Donahue K."/>
            <person name="Wang N."/>
            <person name="Rubio M."/>
            <person name="Liu C."/>
            <person name="Kukat C."/>
            <person name="Ruiz D."/>
            <person name="Huettel B."/>
            <person name="Schneeberger K."/>
        </authorList>
    </citation>
    <scope>NUCLEOTIDE SEQUENCE [LARGE SCALE GENOMIC DNA]</scope>
    <source>
        <strain evidence="6">cv. Rojo Pasion</strain>
    </source>
</reference>